<accession>A0A2U1KW70</accession>
<keyword evidence="1" id="KW-0677">Repeat</keyword>
<feature type="repeat" description="ANK" evidence="3">
    <location>
        <begin position="39"/>
        <end position="72"/>
    </location>
</feature>
<dbReference type="SMART" id="SM00248">
    <property type="entry name" value="ANK"/>
    <property type="match status" value="3"/>
</dbReference>
<name>A0A2U1KW70_ARTAN</name>
<dbReference type="Gene3D" id="1.25.40.20">
    <property type="entry name" value="Ankyrin repeat-containing domain"/>
    <property type="match status" value="1"/>
</dbReference>
<evidence type="ECO:0000256" key="1">
    <source>
        <dbReference type="ARBA" id="ARBA00022737"/>
    </source>
</evidence>
<evidence type="ECO:0000256" key="3">
    <source>
        <dbReference type="PROSITE-ProRule" id="PRU00023"/>
    </source>
</evidence>
<keyword evidence="7" id="KW-1185">Reference proteome</keyword>
<dbReference type="Pfam" id="PF12796">
    <property type="entry name" value="Ank_2"/>
    <property type="match status" value="2"/>
</dbReference>
<dbReference type="InterPro" id="IPR036770">
    <property type="entry name" value="Ankyrin_rpt-contain_sf"/>
</dbReference>
<keyword evidence="2 3" id="KW-0040">ANK repeat</keyword>
<dbReference type="InterPro" id="IPR001841">
    <property type="entry name" value="Znf_RING"/>
</dbReference>
<evidence type="ECO:0000259" key="5">
    <source>
        <dbReference type="PROSITE" id="PS50089"/>
    </source>
</evidence>
<organism evidence="6 7">
    <name type="scientific">Artemisia annua</name>
    <name type="common">Sweet wormwood</name>
    <dbReference type="NCBI Taxonomy" id="35608"/>
    <lineage>
        <taxon>Eukaryota</taxon>
        <taxon>Viridiplantae</taxon>
        <taxon>Streptophyta</taxon>
        <taxon>Embryophyta</taxon>
        <taxon>Tracheophyta</taxon>
        <taxon>Spermatophyta</taxon>
        <taxon>Magnoliopsida</taxon>
        <taxon>eudicotyledons</taxon>
        <taxon>Gunneridae</taxon>
        <taxon>Pentapetalae</taxon>
        <taxon>asterids</taxon>
        <taxon>campanulids</taxon>
        <taxon>Asterales</taxon>
        <taxon>Asteraceae</taxon>
        <taxon>Asteroideae</taxon>
        <taxon>Anthemideae</taxon>
        <taxon>Artemisiinae</taxon>
        <taxon>Artemisia</taxon>
    </lineage>
</organism>
<dbReference type="Proteomes" id="UP000245207">
    <property type="component" value="Unassembled WGS sequence"/>
</dbReference>
<dbReference type="SUPFAM" id="SSF57850">
    <property type="entry name" value="RING/U-box"/>
    <property type="match status" value="1"/>
</dbReference>
<reference evidence="6 7" key="1">
    <citation type="journal article" date="2018" name="Mol. Plant">
        <title>The genome of Artemisia annua provides insight into the evolution of Asteraceae family and artemisinin biosynthesis.</title>
        <authorList>
            <person name="Shen Q."/>
            <person name="Zhang L."/>
            <person name="Liao Z."/>
            <person name="Wang S."/>
            <person name="Yan T."/>
            <person name="Shi P."/>
            <person name="Liu M."/>
            <person name="Fu X."/>
            <person name="Pan Q."/>
            <person name="Wang Y."/>
            <person name="Lv Z."/>
            <person name="Lu X."/>
            <person name="Zhang F."/>
            <person name="Jiang W."/>
            <person name="Ma Y."/>
            <person name="Chen M."/>
            <person name="Hao X."/>
            <person name="Li L."/>
            <person name="Tang Y."/>
            <person name="Lv G."/>
            <person name="Zhou Y."/>
            <person name="Sun X."/>
            <person name="Brodelius P.E."/>
            <person name="Rose J.K.C."/>
            <person name="Tang K."/>
        </authorList>
    </citation>
    <scope>NUCLEOTIDE SEQUENCE [LARGE SCALE GENOMIC DNA]</scope>
    <source>
        <strain evidence="7">cv. Huhao1</strain>
        <tissue evidence="6">Leaf</tissue>
    </source>
</reference>
<dbReference type="Gene3D" id="3.30.40.10">
    <property type="entry name" value="Zinc/RING finger domain, C3HC4 (zinc finger)"/>
    <property type="match status" value="1"/>
</dbReference>
<dbReference type="PANTHER" id="PTHR24166">
    <property type="entry name" value="ROLLING PEBBLES, ISOFORM B"/>
    <property type="match status" value="1"/>
</dbReference>
<feature type="repeat" description="ANK" evidence="3">
    <location>
        <begin position="75"/>
        <end position="107"/>
    </location>
</feature>
<dbReference type="PROSITE" id="PS50089">
    <property type="entry name" value="ZF_RING_2"/>
    <property type="match status" value="1"/>
</dbReference>
<evidence type="ECO:0000313" key="7">
    <source>
        <dbReference type="Proteomes" id="UP000245207"/>
    </source>
</evidence>
<evidence type="ECO:0000313" key="6">
    <source>
        <dbReference type="EMBL" id="PWA40996.1"/>
    </source>
</evidence>
<comment type="caution">
    <text evidence="6">The sequence shown here is derived from an EMBL/GenBank/DDBJ whole genome shotgun (WGS) entry which is preliminary data.</text>
</comment>
<dbReference type="STRING" id="35608.A0A2U1KW70"/>
<dbReference type="InterPro" id="IPR002110">
    <property type="entry name" value="Ankyrin_rpt"/>
</dbReference>
<dbReference type="CDD" id="cd23129">
    <property type="entry name" value="RING-HC_XBAT35-like"/>
    <property type="match status" value="1"/>
</dbReference>
<keyword evidence="4" id="KW-0863">Zinc-finger</keyword>
<dbReference type="PANTHER" id="PTHR24166:SF45">
    <property type="entry name" value="E3 UBIQUITIN-PROTEIN LIGASE XBAT35"/>
    <property type="match status" value="1"/>
</dbReference>
<dbReference type="Pfam" id="PF13920">
    <property type="entry name" value="zf-C3HC4_3"/>
    <property type="match status" value="1"/>
</dbReference>
<keyword evidence="4" id="KW-0862">Zinc</keyword>
<dbReference type="SMART" id="SM00184">
    <property type="entry name" value="RING"/>
    <property type="match status" value="1"/>
</dbReference>
<sequence length="345" mass="37447">MGLQHSKGKLLYQQARSGNSEGIKALRNEGASLEWTDIKGRTPLMVASMNLQLYDVAKTLIELGADVNSLTVGFSPGTPLHFAAKRGLEQMVKLLLLNGANALVMNVNDQTALDLATDKGHSNVVRAIENHICLFSGWMQELYGPGLLLSRNVWVVILPRGSRTLTKAYNLELDIYSSAQDARPRRIIPLWKANTHEPNFNRPVPVVIINSPYGDPIILAAVNENEKQQLQQFLNACQGIPQVMHHSFPFNNQGPNVGPAAHTKIAEDPADLSETIPAATTGQKEKKDGDSSSCVICSDAPVEGAFIPCGHMAGCMSCLTEIKGKNSGCPVCRASIDQVIRLYVV</sequence>
<protein>
    <submittedName>
        <fullName evidence="6">E3 ubiquitin-protein ligase XBAT35</fullName>
    </submittedName>
</protein>
<gene>
    <name evidence="6" type="ORF">CTI12_AA557560</name>
</gene>
<evidence type="ECO:0000256" key="2">
    <source>
        <dbReference type="ARBA" id="ARBA00023043"/>
    </source>
</evidence>
<dbReference type="AlphaFoldDB" id="A0A2U1KW70"/>
<dbReference type="PROSITE" id="PS50297">
    <property type="entry name" value="ANK_REP_REGION"/>
    <property type="match status" value="2"/>
</dbReference>
<dbReference type="SUPFAM" id="SSF48403">
    <property type="entry name" value="Ankyrin repeat"/>
    <property type="match status" value="1"/>
</dbReference>
<dbReference type="GO" id="GO:0008270">
    <property type="term" value="F:zinc ion binding"/>
    <property type="evidence" value="ECO:0007669"/>
    <property type="project" value="UniProtKB-KW"/>
</dbReference>
<dbReference type="InterPro" id="IPR050889">
    <property type="entry name" value="Dendritic_Spine_Reg/Scaffold"/>
</dbReference>
<proteinExistence type="predicted"/>
<evidence type="ECO:0000256" key="4">
    <source>
        <dbReference type="PROSITE-ProRule" id="PRU00175"/>
    </source>
</evidence>
<dbReference type="EMBL" id="PKPP01013389">
    <property type="protein sequence ID" value="PWA40996.1"/>
    <property type="molecule type" value="Genomic_DNA"/>
</dbReference>
<dbReference type="PROSITE" id="PS50088">
    <property type="entry name" value="ANK_REPEAT"/>
    <property type="match status" value="2"/>
</dbReference>
<dbReference type="InterPro" id="IPR013083">
    <property type="entry name" value="Znf_RING/FYVE/PHD"/>
</dbReference>
<feature type="domain" description="RING-type" evidence="5">
    <location>
        <begin position="294"/>
        <end position="333"/>
    </location>
</feature>
<dbReference type="OrthoDB" id="1711136at2759"/>
<keyword evidence="4" id="KW-0479">Metal-binding</keyword>